<dbReference type="PANTHER" id="PTHR43798">
    <property type="entry name" value="MONOACYLGLYCEROL LIPASE"/>
    <property type="match status" value="1"/>
</dbReference>
<keyword evidence="1 3" id="KW-0378">Hydrolase</keyword>
<name>A0ABT5DRI6_9BACT</name>
<accession>A0ABT5DRI6</accession>
<proteinExistence type="predicted"/>
<comment type="caution">
    <text evidence="3">The sequence shown here is derived from an EMBL/GenBank/DDBJ whole genome shotgun (WGS) entry which is preliminary data.</text>
</comment>
<organism evidence="3 4">
    <name type="scientific">Nannocystis bainbridge</name>
    <dbReference type="NCBI Taxonomy" id="2995303"/>
    <lineage>
        <taxon>Bacteria</taxon>
        <taxon>Pseudomonadati</taxon>
        <taxon>Myxococcota</taxon>
        <taxon>Polyangia</taxon>
        <taxon>Nannocystales</taxon>
        <taxon>Nannocystaceae</taxon>
        <taxon>Nannocystis</taxon>
    </lineage>
</organism>
<dbReference type="PANTHER" id="PTHR43798:SF31">
    <property type="entry name" value="AB HYDROLASE SUPERFAMILY PROTEIN YCLE"/>
    <property type="match status" value="1"/>
</dbReference>
<protein>
    <submittedName>
        <fullName evidence="3">Alpha/beta hydrolase</fullName>
    </submittedName>
</protein>
<evidence type="ECO:0000259" key="2">
    <source>
        <dbReference type="Pfam" id="PF00561"/>
    </source>
</evidence>
<dbReference type="SUPFAM" id="SSF53474">
    <property type="entry name" value="alpha/beta-Hydrolases"/>
    <property type="match status" value="1"/>
</dbReference>
<keyword evidence="4" id="KW-1185">Reference proteome</keyword>
<evidence type="ECO:0000256" key="1">
    <source>
        <dbReference type="ARBA" id="ARBA00022801"/>
    </source>
</evidence>
<dbReference type="InterPro" id="IPR029058">
    <property type="entry name" value="AB_hydrolase_fold"/>
</dbReference>
<dbReference type="InterPro" id="IPR050266">
    <property type="entry name" value="AB_hydrolase_sf"/>
</dbReference>
<evidence type="ECO:0000313" key="3">
    <source>
        <dbReference type="EMBL" id="MDC0716261.1"/>
    </source>
</evidence>
<dbReference type="GO" id="GO:0016787">
    <property type="term" value="F:hydrolase activity"/>
    <property type="evidence" value="ECO:0007669"/>
    <property type="project" value="UniProtKB-KW"/>
</dbReference>
<gene>
    <name evidence="3" type="ORF">POL25_05125</name>
</gene>
<dbReference type="RefSeq" id="WP_272084707.1">
    <property type="nucleotide sequence ID" value="NZ_JAQNDL010000001.1"/>
</dbReference>
<evidence type="ECO:0000313" key="4">
    <source>
        <dbReference type="Proteomes" id="UP001221686"/>
    </source>
</evidence>
<dbReference type="EMBL" id="JAQNDL010000001">
    <property type="protein sequence ID" value="MDC0716261.1"/>
    <property type="molecule type" value="Genomic_DNA"/>
</dbReference>
<dbReference type="InterPro" id="IPR000073">
    <property type="entry name" value="AB_hydrolase_1"/>
</dbReference>
<dbReference type="Pfam" id="PF00561">
    <property type="entry name" value="Abhydrolase_1"/>
    <property type="match status" value="1"/>
</dbReference>
<dbReference type="Proteomes" id="UP001221686">
    <property type="component" value="Unassembled WGS sequence"/>
</dbReference>
<dbReference type="Gene3D" id="3.40.50.1820">
    <property type="entry name" value="alpha/beta hydrolase"/>
    <property type="match status" value="1"/>
</dbReference>
<reference evidence="3 4" key="1">
    <citation type="submission" date="2022-11" db="EMBL/GenBank/DDBJ databases">
        <title>Minimal conservation of predation-associated metabolite biosynthetic gene clusters underscores biosynthetic potential of Myxococcota including descriptions for ten novel species: Archangium lansinium sp. nov., Myxococcus landrumus sp. nov., Nannocystis bai.</title>
        <authorList>
            <person name="Ahearne A."/>
            <person name="Stevens C."/>
            <person name="Dowd S."/>
        </authorList>
    </citation>
    <scope>NUCLEOTIDE SEQUENCE [LARGE SCALE GENOMIC DNA]</scope>
    <source>
        <strain evidence="3 4">BB15-2</strain>
    </source>
</reference>
<feature type="domain" description="AB hydrolase-1" evidence="2">
    <location>
        <begin position="39"/>
        <end position="131"/>
    </location>
</feature>
<sequence length="294" mass="31426">MHDPVPAIEVGPADRSDRLTLADGRVLAWREWGPEAGAPVLLCTGAGMSSALGLDRAVLAELEVRLIAVDRPGLGGSSPDRRKTLFSVATDIGALAEARGLSDLRALGFSQGGPFALALAAGEVVRAASIVSGQDELGHPDIYKQLPAEVAVMVDAARTDPARLEADIAAIASAEWLTTMTRVMSSDIDRAAYERPPFAEFYRQSLVEGFQQGPAGYARDLAIAMAPWPFTVEDITVPVHLWYGTHDISPVHSPDHGRTLARRLDDAPHLIDPEAGSAVLWTRTRDILDALLAE</sequence>